<name>A0AC58LS75_CASCN</name>
<sequence length="315" mass="35403">MMPNSQKSQQSKLEGSAQAQREARDLADMQVPMAEQEAETATTSSTSTSLILSTPREMPAGGIPHDPQSPQRASSPPIALVSTIGSQFNQGSRSQGGERLYPRRNLVGPMSLLRDAVSLVPFLLLKYRMKELVTEAEMLNRVIRSHQDYFPVIFSRAYECMQLVFGIDVKEVDPINHSYILVTAAGLTYDGIMSDVQGMPKTGLLIIILCIIFMEGNRASEEAMWEMLSVMGVCAGTVHHLYGNPRRLVTEDFVQEQYLEYRQVPNSNPARYEFLWGPRAHAETSKMKILEHWALFSEGDPRSFPSLYERALRDE</sequence>
<accession>A0AC58LS75</accession>
<organism evidence="1 2">
    <name type="scientific">Castor canadensis</name>
    <name type="common">American beaver</name>
    <dbReference type="NCBI Taxonomy" id="51338"/>
    <lineage>
        <taxon>Eukaryota</taxon>
        <taxon>Metazoa</taxon>
        <taxon>Chordata</taxon>
        <taxon>Craniata</taxon>
        <taxon>Vertebrata</taxon>
        <taxon>Euteleostomi</taxon>
        <taxon>Mammalia</taxon>
        <taxon>Eutheria</taxon>
        <taxon>Euarchontoglires</taxon>
        <taxon>Glires</taxon>
        <taxon>Rodentia</taxon>
        <taxon>Castorimorpha</taxon>
        <taxon>Castoridae</taxon>
        <taxon>Castor</taxon>
    </lineage>
</organism>
<gene>
    <name evidence="2" type="primary">LOC109702879</name>
</gene>
<keyword evidence="1" id="KW-1185">Reference proteome</keyword>
<protein>
    <submittedName>
        <fullName evidence="2">Melanoma-associated antigen 11-like</fullName>
    </submittedName>
</protein>
<proteinExistence type="predicted"/>
<evidence type="ECO:0000313" key="2">
    <source>
        <dbReference type="RefSeq" id="XP_073920008.1"/>
    </source>
</evidence>
<dbReference type="Proteomes" id="UP001732720">
    <property type="component" value="Chromosome X"/>
</dbReference>
<dbReference type="RefSeq" id="XP_073920008.1">
    <property type="nucleotide sequence ID" value="XM_074063907.1"/>
</dbReference>
<evidence type="ECO:0000313" key="1">
    <source>
        <dbReference type="Proteomes" id="UP001732720"/>
    </source>
</evidence>
<reference evidence="2" key="1">
    <citation type="submission" date="2025-08" db="UniProtKB">
        <authorList>
            <consortium name="RefSeq"/>
        </authorList>
    </citation>
    <scope>IDENTIFICATION</scope>
</reference>